<accession>A0ABS7Y1A4</accession>
<sequence>MGTVKNNDFKKKVFTVIVTYNGTQWIKECITSVISDTTVIVVDNQSSDETLDVVEEQFEDVVILKQNENLGFGKANNIGISYALKENADYILLLNQDAKMENGSISKLVEGSNKFEDFGIISPIHCDWNRGNLETSFSKYLAQNDNNEFYSDFVLGKQKKPIYQVPFVAAACWFIQAKKFLIVGGFDPIFNHLGEDVNLVQRFKYHGFKVGIIPNCIVKHDTGNRKDIKVEKYSETYFYKLDYRSKMKFADINIENWREKIRYAKNQVRKELLFAFLRLNFKHVKNGFKETSLLNEIMLECQKSRAVNKEKGSHYLNL</sequence>
<keyword evidence="3" id="KW-1185">Reference proteome</keyword>
<dbReference type="Pfam" id="PF00535">
    <property type="entry name" value="Glycos_transf_2"/>
    <property type="match status" value="1"/>
</dbReference>
<dbReference type="InterPro" id="IPR029044">
    <property type="entry name" value="Nucleotide-diphossugar_trans"/>
</dbReference>
<dbReference type="InterPro" id="IPR001173">
    <property type="entry name" value="Glyco_trans_2-like"/>
</dbReference>
<dbReference type="EMBL" id="JAIUJS010000005">
    <property type="protein sequence ID" value="MCA0153721.1"/>
    <property type="molecule type" value="Genomic_DNA"/>
</dbReference>
<protein>
    <submittedName>
        <fullName evidence="2">Glycosyltransferase family 2 protein</fullName>
    </submittedName>
</protein>
<evidence type="ECO:0000313" key="3">
    <source>
        <dbReference type="Proteomes" id="UP001198402"/>
    </source>
</evidence>
<evidence type="ECO:0000259" key="1">
    <source>
        <dbReference type="Pfam" id="PF00535"/>
    </source>
</evidence>
<proteinExistence type="predicted"/>
<feature type="domain" description="Glycosyltransferase 2-like" evidence="1">
    <location>
        <begin position="16"/>
        <end position="136"/>
    </location>
</feature>
<organism evidence="2 3">
    <name type="scientific">Winogradskyella vincentii</name>
    <dbReference type="NCBI Taxonomy" id="2877122"/>
    <lineage>
        <taxon>Bacteria</taxon>
        <taxon>Pseudomonadati</taxon>
        <taxon>Bacteroidota</taxon>
        <taxon>Flavobacteriia</taxon>
        <taxon>Flavobacteriales</taxon>
        <taxon>Flavobacteriaceae</taxon>
        <taxon>Winogradskyella</taxon>
    </lineage>
</organism>
<dbReference type="Proteomes" id="UP001198402">
    <property type="component" value="Unassembled WGS sequence"/>
</dbReference>
<name>A0ABS7Y1A4_9FLAO</name>
<evidence type="ECO:0000313" key="2">
    <source>
        <dbReference type="EMBL" id="MCA0153721.1"/>
    </source>
</evidence>
<dbReference type="PANTHER" id="PTHR43179:SF7">
    <property type="entry name" value="RHAMNOSYLTRANSFERASE WBBL"/>
    <property type="match status" value="1"/>
</dbReference>
<reference evidence="3" key="1">
    <citation type="submission" date="2023-07" db="EMBL/GenBank/DDBJ databases">
        <authorList>
            <person name="Yue Y."/>
        </authorList>
    </citation>
    <scope>NUCLEOTIDE SEQUENCE [LARGE SCALE GENOMIC DNA]</scope>
    <source>
        <strain evidence="3">2Y89</strain>
    </source>
</reference>
<dbReference type="Gene3D" id="3.90.550.10">
    <property type="entry name" value="Spore Coat Polysaccharide Biosynthesis Protein SpsA, Chain A"/>
    <property type="match status" value="1"/>
</dbReference>
<dbReference type="SUPFAM" id="SSF53448">
    <property type="entry name" value="Nucleotide-diphospho-sugar transferases"/>
    <property type="match status" value="1"/>
</dbReference>
<gene>
    <name evidence="2" type="ORF">LBV24_10875</name>
</gene>
<dbReference type="PANTHER" id="PTHR43179">
    <property type="entry name" value="RHAMNOSYLTRANSFERASE WBBL"/>
    <property type="match status" value="1"/>
</dbReference>
<dbReference type="RefSeq" id="WP_224478682.1">
    <property type="nucleotide sequence ID" value="NZ_JAIUJS010000005.1"/>
</dbReference>
<comment type="caution">
    <text evidence="2">The sequence shown here is derived from an EMBL/GenBank/DDBJ whole genome shotgun (WGS) entry which is preliminary data.</text>
</comment>